<evidence type="ECO:0000256" key="3">
    <source>
        <dbReference type="ARBA" id="ARBA00023224"/>
    </source>
</evidence>
<dbReference type="Gene3D" id="6.10.340.10">
    <property type="match status" value="1"/>
</dbReference>
<dbReference type="SUPFAM" id="SSF58104">
    <property type="entry name" value="Methyl-accepting chemotaxis protein (MCP) signaling domain"/>
    <property type="match status" value="1"/>
</dbReference>
<dbReference type="AlphaFoldDB" id="A0A7W7WWG0"/>
<dbReference type="GO" id="GO:0007165">
    <property type="term" value="P:signal transduction"/>
    <property type="evidence" value="ECO:0007669"/>
    <property type="project" value="UniProtKB-KW"/>
</dbReference>
<evidence type="ECO:0000256" key="1">
    <source>
        <dbReference type="ARBA" id="ARBA00022692"/>
    </source>
</evidence>
<reference evidence="9 10" key="1">
    <citation type="submission" date="2020-08" db="EMBL/GenBank/DDBJ databases">
        <title>Sequencing the genomes of 1000 actinobacteria strains.</title>
        <authorList>
            <person name="Klenk H.-P."/>
        </authorList>
    </citation>
    <scope>NUCLEOTIDE SEQUENCE [LARGE SCALE GENOMIC DNA]</scope>
    <source>
        <strain evidence="9 10">DSM 45084</strain>
    </source>
</reference>
<protein>
    <submittedName>
        <fullName evidence="9">Methyl-accepting chemotaxis protein</fullName>
    </submittedName>
</protein>
<evidence type="ECO:0000259" key="8">
    <source>
        <dbReference type="PROSITE" id="PS50885"/>
    </source>
</evidence>
<proteinExistence type="inferred from homology"/>
<dbReference type="InterPro" id="IPR003660">
    <property type="entry name" value="HAMP_dom"/>
</dbReference>
<keyword evidence="3 5" id="KW-0807">Transducer</keyword>
<evidence type="ECO:0000256" key="2">
    <source>
        <dbReference type="ARBA" id="ARBA00022989"/>
    </source>
</evidence>
<feature type="domain" description="HAMP" evidence="8">
    <location>
        <begin position="196"/>
        <end position="248"/>
    </location>
</feature>
<dbReference type="SMART" id="SM00283">
    <property type="entry name" value="MA"/>
    <property type="match status" value="1"/>
</dbReference>
<keyword evidence="1 6" id="KW-0812">Transmembrane</keyword>
<accession>A0A7W7WWG0</accession>
<evidence type="ECO:0000256" key="5">
    <source>
        <dbReference type="PROSITE-ProRule" id="PRU00284"/>
    </source>
</evidence>
<dbReference type="PROSITE" id="PS50111">
    <property type="entry name" value="CHEMOTAXIS_TRANSDUC_2"/>
    <property type="match status" value="1"/>
</dbReference>
<keyword evidence="2 6" id="KW-1133">Transmembrane helix</keyword>
<comment type="caution">
    <text evidence="9">The sequence shown here is derived from an EMBL/GenBank/DDBJ whole genome shotgun (WGS) entry which is preliminary data.</text>
</comment>
<dbReference type="InterPro" id="IPR004089">
    <property type="entry name" value="MCPsignal_dom"/>
</dbReference>
<sequence>MLIAVVTVAVGIGVLGITQMSKLDARLRTVATMNAPALSDLGDIRGAQGMINHWAVMWYVDPTPEGHQRTRDGQHAADAAIDTAITSYLSHTTEPSGRQLASQLMADHRKFRVERDISYGDTPPAGYVPISDMTEFTNLIQRIDSSILELAKIEKASAENAAAEGAEAYSTARTILLLAMFGGLAAAVALAMLVASRIVRPLREVTAVTKRMADGDLTKAAVVKSTDEVGTLAVAINQARENFATAVSALATTAETLQSDSTRLVEVNDRLLTGTVGANDQAVTVATAADKVSLNLQTVAAGAEELGSSIREIAHSANEGATVASHAVQVAESTTDVVAKLGDSSAQIGNVVKVITSIAEQTNLLALNATIEAARAGEAGRGFAVVANEVKELAQATARATEDIGTKVEAIQSDTAQAIGTIGEISSIIAKINDYQLVIASAVEEQTATTNEMGRNIAHAASGSSEIANSISQVADTTKTSTQEIDQSRQAAVDLEQLSAHLRELVANFKYTSSV</sequence>
<dbReference type="Gene3D" id="1.10.287.950">
    <property type="entry name" value="Methyl-accepting chemotaxis protein"/>
    <property type="match status" value="1"/>
</dbReference>
<evidence type="ECO:0000256" key="4">
    <source>
        <dbReference type="ARBA" id="ARBA00029447"/>
    </source>
</evidence>
<gene>
    <name evidence="9" type="ORF">F4559_003708</name>
</gene>
<dbReference type="PANTHER" id="PTHR32089:SF112">
    <property type="entry name" value="LYSOZYME-LIKE PROTEIN-RELATED"/>
    <property type="match status" value="1"/>
</dbReference>
<feature type="transmembrane region" description="Helical" evidence="6">
    <location>
        <begin position="175"/>
        <end position="195"/>
    </location>
</feature>
<dbReference type="Pfam" id="PF00672">
    <property type="entry name" value="HAMP"/>
    <property type="match status" value="1"/>
</dbReference>
<feature type="domain" description="Methyl-accepting transducer" evidence="7">
    <location>
        <begin position="253"/>
        <end position="496"/>
    </location>
</feature>
<evidence type="ECO:0000313" key="10">
    <source>
        <dbReference type="Proteomes" id="UP000542674"/>
    </source>
</evidence>
<dbReference type="PROSITE" id="PS50885">
    <property type="entry name" value="HAMP"/>
    <property type="match status" value="1"/>
</dbReference>
<name>A0A7W7WWG0_9PSEU</name>
<dbReference type="Proteomes" id="UP000542674">
    <property type="component" value="Unassembled WGS sequence"/>
</dbReference>
<organism evidence="9 10">
    <name type="scientific">Saccharothrix violaceirubra</name>
    <dbReference type="NCBI Taxonomy" id="413306"/>
    <lineage>
        <taxon>Bacteria</taxon>
        <taxon>Bacillati</taxon>
        <taxon>Actinomycetota</taxon>
        <taxon>Actinomycetes</taxon>
        <taxon>Pseudonocardiales</taxon>
        <taxon>Pseudonocardiaceae</taxon>
        <taxon>Saccharothrix</taxon>
    </lineage>
</organism>
<keyword evidence="6" id="KW-0472">Membrane</keyword>
<evidence type="ECO:0000256" key="6">
    <source>
        <dbReference type="SAM" id="Phobius"/>
    </source>
</evidence>
<comment type="similarity">
    <text evidence="4">Belongs to the methyl-accepting chemotaxis (MCP) protein family.</text>
</comment>
<dbReference type="EMBL" id="JACHJS010000001">
    <property type="protein sequence ID" value="MBB4966349.1"/>
    <property type="molecule type" value="Genomic_DNA"/>
</dbReference>
<dbReference type="SMART" id="SM00304">
    <property type="entry name" value="HAMP"/>
    <property type="match status" value="1"/>
</dbReference>
<keyword evidence="10" id="KW-1185">Reference proteome</keyword>
<dbReference type="PANTHER" id="PTHR32089">
    <property type="entry name" value="METHYL-ACCEPTING CHEMOTAXIS PROTEIN MCPB"/>
    <property type="match status" value="1"/>
</dbReference>
<dbReference type="CDD" id="cd06225">
    <property type="entry name" value="HAMP"/>
    <property type="match status" value="1"/>
</dbReference>
<evidence type="ECO:0000259" key="7">
    <source>
        <dbReference type="PROSITE" id="PS50111"/>
    </source>
</evidence>
<dbReference type="GO" id="GO:0016020">
    <property type="term" value="C:membrane"/>
    <property type="evidence" value="ECO:0007669"/>
    <property type="project" value="InterPro"/>
</dbReference>
<evidence type="ECO:0000313" key="9">
    <source>
        <dbReference type="EMBL" id="MBB4966349.1"/>
    </source>
</evidence>
<dbReference type="Pfam" id="PF00015">
    <property type="entry name" value="MCPsignal"/>
    <property type="match status" value="1"/>
</dbReference>